<evidence type="ECO:0000256" key="7">
    <source>
        <dbReference type="SAM" id="MobiDB-lite"/>
    </source>
</evidence>
<feature type="compositionally biased region" description="Low complexity" evidence="7">
    <location>
        <begin position="272"/>
        <end position="308"/>
    </location>
</feature>
<dbReference type="GO" id="GO:0046982">
    <property type="term" value="F:protein heterodimerization activity"/>
    <property type="evidence" value="ECO:0007669"/>
    <property type="project" value="InterPro"/>
</dbReference>
<dbReference type="Pfam" id="PF02269">
    <property type="entry name" value="TFIID-18kDa"/>
    <property type="match status" value="1"/>
</dbReference>
<organism evidence="8 9">
    <name type="scientific">Mytilus coruscus</name>
    <name type="common">Sea mussel</name>
    <dbReference type="NCBI Taxonomy" id="42192"/>
    <lineage>
        <taxon>Eukaryota</taxon>
        <taxon>Metazoa</taxon>
        <taxon>Spiralia</taxon>
        <taxon>Lophotrochozoa</taxon>
        <taxon>Mollusca</taxon>
        <taxon>Bivalvia</taxon>
        <taxon>Autobranchia</taxon>
        <taxon>Pteriomorphia</taxon>
        <taxon>Mytilida</taxon>
        <taxon>Mytiloidea</taxon>
        <taxon>Mytilidae</taxon>
        <taxon>Mytilinae</taxon>
        <taxon>Mytilus</taxon>
    </lineage>
</organism>
<comment type="subcellular location">
    <subcellularLocation>
        <location evidence="1">Nucleus</location>
    </subcellularLocation>
</comment>
<keyword evidence="4" id="KW-0804">Transcription</keyword>
<dbReference type="InterPro" id="IPR003195">
    <property type="entry name" value="TFIID_TAF13"/>
</dbReference>
<gene>
    <name evidence="8" type="ORF">MCOR_14215</name>
</gene>
<comment type="similarity">
    <text evidence="6">Belongs to the SPT3 family.</text>
</comment>
<evidence type="ECO:0000313" key="8">
    <source>
        <dbReference type="EMBL" id="CAC5377961.1"/>
    </source>
</evidence>
<dbReference type="EMBL" id="CACVKT020002442">
    <property type="protein sequence ID" value="CAC5377961.1"/>
    <property type="molecule type" value="Genomic_DNA"/>
</dbReference>
<feature type="region of interest" description="Disordered" evidence="7">
    <location>
        <begin position="1"/>
        <end position="20"/>
    </location>
</feature>
<keyword evidence="9" id="KW-1185">Reference proteome</keyword>
<keyword evidence="3" id="KW-0010">Activator</keyword>
<dbReference type="GO" id="GO:0006357">
    <property type="term" value="P:regulation of transcription by RNA polymerase II"/>
    <property type="evidence" value="ECO:0007669"/>
    <property type="project" value="UniProtKB-ARBA"/>
</dbReference>
<dbReference type="CDD" id="cd07978">
    <property type="entry name" value="HFD_TAF13"/>
    <property type="match status" value="1"/>
</dbReference>
<dbReference type="AlphaFoldDB" id="A0A6J8B3F6"/>
<dbReference type="GO" id="GO:0005634">
    <property type="term" value="C:nucleus"/>
    <property type="evidence" value="ECO:0007669"/>
    <property type="project" value="UniProtKB-SubCell"/>
</dbReference>
<dbReference type="FunFam" id="1.10.20.10:FF:000023">
    <property type="entry name" value="transcription initiation protein SPT3 homolog"/>
    <property type="match status" value="1"/>
</dbReference>
<feature type="region of interest" description="Disordered" evidence="7">
    <location>
        <begin position="111"/>
        <end position="131"/>
    </location>
</feature>
<evidence type="ECO:0000256" key="1">
    <source>
        <dbReference type="ARBA" id="ARBA00004123"/>
    </source>
</evidence>
<dbReference type="PANTHER" id="PTHR11380">
    <property type="entry name" value="TRANSCRIPTION INITIATION FACTOR TFIID/SUPT3-RELATED"/>
    <property type="match status" value="1"/>
</dbReference>
<feature type="compositionally biased region" description="Polar residues" evidence="7">
    <location>
        <begin position="310"/>
        <end position="326"/>
    </location>
</feature>
<dbReference type="PANTHER" id="PTHR11380:SF16">
    <property type="entry name" value="TRANSCRIPTION INITIATION PROTEIN SPT3 HOMOLOG"/>
    <property type="match status" value="1"/>
</dbReference>
<evidence type="ECO:0000256" key="4">
    <source>
        <dbReference type="ARBA" id="ARBA00023163"/>
    </source>
</evidence>
<protein>
    <submittedName>
        <fullName evidence="8">SUPT3H</fullName>
    </submittedName>
</protein>
<dbReference type="Gene3D" id="1.10.20.10">
    <property type="entry name" value="Histone, subunit A"/>
    <property type="match status" value="1"/>
</dbReference>
<evidence type="ECO:0000256" key="3">
    <source>
        <dbReference type="ARBA" id="ARBA00023159"/>
    </source>
</evidence>
<accession>A0A6J8B3F6</accession>
<evidence type="ECO:0000256" key="2">
    <source>
        <dbReference type="ARBA" id="ARBA00023015"/>
    </source>
</evidence>
<feature type="region of interest" description="Disordered" evidence="7">
    <location>
        <begin position="272"/>
        <end position="343"/>
    </location>
</feature>
<dbReference type="InterPro" id="IPR009072">
    <property type="entry name" value="Histone-fold"/>
</dbReference>
<dbReference type="SUPFAM" id="SSF47113">
    <property type="entry name" value="Histone-fold"/>
    <property type="match status" value="1"/>
</dbReference>
<dbReference type="GO" id="GO:0006366">
    <property type="term" value="P:transcription by RNA polymerase II"/>
    <property type="evidence" value="ECO:0007669"/>
    <property type="project" value="InterPro"/>
</dbReference>
<evidence type="ECO:0000256" key="5">
    <source>
        <dbReference type="ARBA" id="ARBA00023242"/>
    </source>
</evidence>
<sequence length="397" mass="44901">MSNKDGNTVPGSSHQAKTNPQHWFTTEIQQMMYGFGDCRKPLYDTAVLVEEIVKQQMISLLYQAMDVAIMRNARFIGLEEFLYLLRKDKIKLKRFLQYMGLKDLKAIALKGAEEEESPETPDKPPPAKKRSRMCHDFLSSIDQTGELISLFEDLDAKDEIKHERLLRAELRTRGMDQKQYMEYFEARQASFNRRYKTQRFKEWLLTGVNLEVKPNPHALEVLSYFSYETVAQIVDLALLVKQDMKSLSGDPLVRNTPNVCVNLYDQSPVSGPAAPVVPTTPTQGVLSPPVTSQLETSQQSESLRQLLRPAQSSPTEISNSEPQAPTNNNSSASQANKAKAKKRKKSGYGGYIDLITFKAIQPKDVQEVMRRFGQNIGPFASQHKSVCLPPLSRILCL</sequence>
<dbReference type="GO" id="GO:0003713">
    <property type="term" value="F:transcription coactivator activity"/>
    <property type="evidence" value="ECO:0007669"/>
    <property type="project" value="TreeGrafter"/>
</dbReference>
<evidence type="ECO:0000256" key="6">
    <source>
        <dbReference type="ARBA" id="ARBA00061274"/>
    </source>
</evidence>
<name>A0A6J8B3F6_MYTCO</name>
<dbReference type="Proteomes" id="UP000507470">
    <property type="component" value="Unassembled WGS sequence"/>
</dbReference>
<dbReference type="OrthoDB" id="66982at2759"/>
<dbReference type="GO" id="GO:0000124">
    <property type="term" value="C:SAGA complex"/>
    <property type="evidence" value="ECO:0007669"/>
    <property type="project" value="UniProtKB-ARBA"/>
</dbReference>
<keyword evidence="5" id="KW-0539">Nucleus</keyword>
<keyword evidence="2" id="KW-0805">Transcription regulation</keyword>
<evidence type="ECO:0000313" key="9">
    <source>
        <dbReference type="Proteomes" id="UP000507470"/>
    </source>
</evidence>
<reference evidence="8 9" key="1">
    <citation type="submission" date="2020-06" db="EMBL/GenBank/DDBJ databases">
        <authorList>
            <person name="Li R."/>
            <person name="Bekaert M."/>
        </authorList>
    </citation>
    <scope>NUCLEOTIDE SEQUENCE [LARGE SCALE GENOMIC DNA]</scope>
    <source>
        <strain evidence="9">wild</strain>
    </source>
</reference>
<proteinExistence type="inferred from homology"/>
<feature type="compositionally biased region" description="Low complexity" evidence="7">
    <location>
        <begin position="327"/>
        <end position="337"/>
    </location>
</feature>